<dbReference type="OrthoDB" id="2145749at2"/>
<evidence type="ECO:0008006" key="3">
    <source>
        <dbReference type="Google" id="ProtNLM"/>
    </source>
</evidence>
<proteinExistence type="predicted"/>
<reference evidence="1 2" key="1">
    <citation type="submission" date="2019-01" db="EMBL/GenBank/DDBJ databases">
        <title>Weissella sp. nov., a novel lactic acid bacterium isolated from animal feces.</title>
        <authorList>
            <person name="Wang L.-T."/>
        </authorList>
    </citation>
    <scope>NUCLEOTIDE SEQUENCE [LARGE SCALE GENOMIC DNA]</scope>
    <source>
        <strain evidence="1 2">8H-2</strain>
    </source>
</reference>
<evidence type="ECO:0000313" key="1">
    <source>
        <dbReference type="EMBL" id="TYC51056.1"/>
    </source>
</evidence>
<dbReference type="RefSeq" id="WP_148621642.1">
    <property type="nucleotide sequence ID" value="NZ_SDGZ01000003.1"/>
</dbReference>
<keyword evidence="2" id="KW-1185">Reference proteome</keyword>
<comment type="caution">
    <text evidence="1">The sequence shown here is derived from an EMBL/GenBank/DDBJ whole genome shotgun (WGS) entry which is preliminary data.</text>
</comment>
<evidence type="ECO:0000313" key="2">
    <source>
        <dbReference type="Proteomes" id="UP000371977"/>
    </source>
</evidence>
<name>A0A6C2CBH4_9LACO</name>
<protein>
    <recommendedName>
        <fullName evidence="3">Conjugal transfer protein</fullName>
    </recommendedName>
</protein>
<dbReference type="Proteomes" id="UP000371977">
    <property type="component" value="Unassembled WGS sequence"/>
</dbReference>
<dbReference type="AlphaFoldDB" id="A0A6C2CBH4"/>
<sequence length="213" mass="24325">MAFKRKSSKVLNAKDVVSFRSTMPLVSLLPWQKFEGTDNLLRLANEDGEPDGYLDMLSIEGKDLDFVYGIGSDGASRIIQDYHMLLNTYLSDFDILITKMPASTTIQQRSWINNRDQILKELQNSSDANLREQLRRRYMAAEKIVGNLQTVEDVVVHQAYTALIYGDSMSETRENRDSFIRLGGMAINAKRISLKQKKNVLSMLQDPTRQLKN</sequence>
<gene>
    <name evidence="1" type="ORF">ESZ50_00545</name>
</gene>
<organism evidence="1 2">
    <name type="scientific">Weissella muntiaci</name>
    <dbReference type="NCBI Taxonomy" id="2508881"/>
    <lineage>
        <taxon>Bacteria</taxon>
        <taxon>Bacillati</taxon>
        <taxon>Bacillota</taxon>
        <taxon>Bacilli</taxon>
        <taxon>Lactobacillales</taxon>
        <taxon>Lactobacillaceae</taxon>
        <taxon>Weissella</taxon>
    </lineage>
</organism>
<dbReference type="EMBL" id="SDGZ01000003">
    <property type="protein sequence ID" value="TYC51056.1"/>
    <property type="molecule type" value="Genomic_DNA"/>
</dbReference>
<accession>A0A6C2CBH4</accession>